<feature type="chain" id="PRO_5013622468" description="Plasminogen-binding protein PgbA N-terminal domain-containing protein" evidence="1">
    <location>
        <begin position="23"/>
        <end position="265"/>
    </location>
</feature>
<evidence type="ECO:0000259" key="2">
    <source>
        <dbReference type="Pfam" id="PF15436"/>
    </source>
</evidence>
<protein>
    <recommendedName>
        <fullName evidence="2">Plasminogen-binding protein PgbA N-terminal domain-containing protein</fullName>
    </recommendedName>
</protein>
<organism evidence="3 4">
    <name type="scientific">Sulfuricurvum kujiense</name>
    <dbReference type="NCBI Taxonomy" id="148813"/>
    <lineage>
        <taxon>Bacteria</taxon>
        <taxon>Pseudomonadati</taxon>
        <taxon>Campylobacterota</taxon>
        <taxon>Epsilonproteobacteria</taxon>
        <taxon>Campylobacterales</taxon>
        <taxon>Sulfurimonadaceae</taxon>
        <taxon>Sulfuricurvum</taxon>
    </lineage>
</organism>
<dbReference type="EMBL" id="DLUI01000165">
    <property type="protein sequence ID" value="DAB37371.1"/>
    <property type="molecule type" value="Genomic_DNA"/>
</dbReference>
<dbReference type="AlphaFoldDB" id="A0A2D3W7P5"/>
<gene>
    <name evidence="3" type="ORF">CFH83_11380</name>
</gene>
<reference evidence="3 4" key="1">
    <citation type="journal article" date="2017" name="Front. Microbiol.">
        <title>Comparative Genomic Analysis of the Class Epsilonproteobacteria and Proposed Reclassification to Epsilonbacteraeota (phyl. nov.).</title>
        <authorList>
            <person name="Waite D.W."/>
            <person name="Vanwonterghem I."/>
            <person name="Rinke C."/>
            <person name="Parks D.H."/>
            <person name="Zhang Y."/>
            <person name="Takai K."/>
            <person name="Sievert S.M."/>
            <person name="Simon J."/>
            <person name="Campbell B.J."/>
            <person name="Hanson T.E."/>
            <person name="Woyke T."/>
            <person name="Klotz M.G."/>
            <person name="Hugenholtz P."/>
        </authorList>
    </citation>
    <scope>NUCLEOTIDE SEQUENCE [LARGE SCALE GENOMIC DNA]</scope>
    <source>
        <strain evidence="3">UBA12443</strain>
    </source>
</reference>
<dbReference type="InterPro" id="IPR029276">
    <property type="entry name" value="PgbA_N"/>
</dbReference>
<keyword evidence="1" id="KW-0732">Signal</keyword>
<evidence type="ECO:0000313" key="4">
    <source>
        <dbReference type="Proteomes" id="UP000228859"/>
    </source>
</evidence>
<name>A0A2D3W7P5_9BACT</name>
<sequence length="265" mass="29889">MMRIWLITLIACSVLNASSITAPLLEVEGERAAIVAENLREGMSGFIVRKFDATHSTIIANARVEKTNPANNRAILQLSEYSGLRQNALPNGNWTPRASDIAILAYDYERALLIAPNDDTYDAITKSISGVEWIHPDNYATFLSYEGHQTPLVDDFQRYCTANSVGLLYIQSANQLFTLDCKSFTVLQTASFAKVSEKEQTPFYTRIPTIRGAWWGEGSSSLDSYEPYYLEEIALNNSKNKELYELYKAKFSDKSALLRHFEIKE</sequence>
<accession>A0A2D3W7P5</accession>
<feature type="domain" description="Plasminogen-binding protein PgbA N-terminal" evidence="2">
    <location>
        <begin position="20"/>
        <end position="230"/>
    </location>
</feature>
<proteinExistence type="predicted"/>
<dbReference type="Pfam" id="PF15436">
    <property type="entry name" value="PGBA_N"/>
    <property type="match status" value="1"/>
</dbReference>
<evidence type="ECO:0000313" key="3">
    <source>
        <dbReference type="EMBL" id="DAB37371.1"/>
    </source>
</evidence>
<comment type="caution">
    <text evidence="3">The sequence shown here is derived from an EMBL/GenBank/DDBJ whole genome shotgun (WGS) entry which is preliminary data.</text>
</comment>
<feature type="signal peptide" evidence="1">
    <location>
        <begin position="1"/>
        <end position="22"/>
    </location>
</feature>
<dbReference type="Proteomes" id="UP000228859">
    <property type="component" value="Unassembled WGS sequence"/>
</dbReference>
<evidence type="ECO:0000256" key="1">
    <source>
        <dbReference type="SAM" id="SignalP"/>
    </source>
</evidence>